<accession>A0A9J6FIX0</accession>
<gene>
    <name evidence="15" type="ORF">HPB48_018028</name>
</gene>
<dbReference type="Pfam" id="PF01048">
    <property type="entry name" value="PNP_UDP_1"/>
    <property type="match status" value="1"/>
</dbReference>
<dbReference type="OMA" id="LMKDHIS"/>
<keyword evidence="13" id="KW-0175">Coiled coil</keyword>
<keyword evidence="16" id="KW-1185">Reference proteome</keyword>
<dbReference type="SUPFAM" id="SSF53167">
    <property type="entry name" value="Purine and uridine phosphorylases"/>
    <property type="match status" value="1"/>
</dbReference>
<dbReference type="EMBL" id="JABSTR010000001">
    <property type="protein sequence ID" value="KAH9362376.1"/>
    <property type="molecule type" value="Genomic_DNA"/>
</dbReference>
<dbReference type="Proteomes" id="UP000821853">
    <property type="component" value="Chromosome 1"/>
</dbReference>
<feature type="domain" description="Nucleoside phosphorylase" evidence="14">
    <location>
        <begin position="191"/>
        <end position="445"/>
    </location>
</feature>
<proteinExistence type="inferred from homology"/>
<comment type="pathway">
    <text evidence="1">Purine metabolism; purine nucleoside salvage.</text>
</comment>
<evidence type="ECO:0000259" key="14">
    <source>
        <dbReference type="Pfam" id="PF01048"/>
    </source>
</evidence>
<evidence type="ECO:0000256" key="9">
    <source>
        <dbReference type="ARBA" id="ARBA00023950"/>
    </source>
</evidence>
<dbReference type="GO" id="GO:0009116">
    <property type="term" value="P:nucleoside metabolic process"/>
    <property type="evidence" value="ECO:0007669"/>
    <property type="project" value="InterPro"/>
</dbReference>
<evidence type="ECO:0000256" key="5">
    <source>
        <dbReference type="ARBA" id="ARBA00022676"/>
    </source>
</evidence>
<sequence length="449" mass="49784">MLEQLLDWCALYDIVRQVRPIVIGTIIGRTARRGYAKASLCRLHRRRTLWAACRAPGHGGWARRRPSPSPPPHFALSSVIGLGEPRSNRKLTLPATAPATSRPRCFRNGQGAAKLQHVAFFPRNDLSFGKELNLLTFFRVRKPCRSFSPSQTGFFSVKVAGERPGRQRYSYEHIESIANFLLSKTEHRPVIGIICGSGLGSLADLLENSKQFQYKDIPDFPVSTVPGHSGKLVFGKLEGKTVMCMQGRFHPYEGYPLWKCAMPVRLMKLLGVKTLIVTNAAGGVNPNFKAGDVMIIKDQINFPGLGGDSPLKGRNDERWGPRFPAMSNAYDLKLRQLAKKIANEELGLWPHLREGVYCMVGGPNFESVAEINMLRVCGADACGMSTAHEVIVARHCGMRVFGMSLISNVCISNYDTQQVANHEEVLATGEARKKDLEKLIKALIKQMDA</sequence>
<evidence type="ECO:0000256" key="10">
    <source>
        <dbReference type="ARBA" id="ARBA00023970"/>
    </source>
</evidence>
<comment type="catalytic activity">
    <reaction evidence="7">
        <text>inosine + phosphate = alpha-D-ribose 1-phosphate + hypoxanthine</text>
        <dbReference type="Rhea" id="RHEA:27646"/>
        <dbReference type="ChEBI" id="CHEBI:17368"/>
        <dbReference type="ChEBI" id="CHEBI:17596"/>
        <dbReference type="ChEBI" id="CHEBI:43474"/>
        <dbReference type="ChEBI" id="CHEBI:57720"/>
        <dbReference type="EC" id="2.4.2.1"/>
    </reaction>
</comment>
<dbReference type="InterPro" id="IPR011268">
    <property type="entry name" value="Purine_phosphorylase"/>
</dbReference>
<dbReference type="NCBIfam" id="TIGR01697">
    <property type="entry name" value="PNPH-PUNA-XAPA"/>
    <property type="match status" value="1"/>
</dbReference>
<evidence type="ECO:0000256" key="11">
    <source>
        <dbReference type="ARBA" id="ARBA00031036"/>
    </source>
</evidence>
<evidence type="ECO:0000256" key="1">
    <source>
        <dbReference type="ARBA" id="ARBA00005058"/>
    </source>
</evidence>
<dbReference type="OrthoDB" id="10261782at2759"/>
<evidence type="ECO:0000256" key="2">
    <source>
        <dbReference type="ARBA" id="ARBA00006751"/>
    </source>
</evidence>
<comment type="catalytic activity">
    <reaction evidence="9">
        <text>2'-deoxyinosine + phosphate = 2-deoxy-alpha-D-ribose 1-phosphate + hypoxanthine</text>
        <dbReference type="Rhea" id="RHEA:27750"/>
        <dbReference type="ChEBI" id="CHEBI:17368"/>
        <dbReference type="ChEBI" id="CHEBI:28997"/>
        <dbReference type="ChEBI" id="CHEBI:43474"/>
        <dbReference type="ChEBI" id="CHEBI:57259"/>
        <dbReference type="EC" id="2.4.2.1"/>
    </reaction>
</comment>
<dbReference type="GO" id="GO:0005737">
    <property type="term" value="C:cytoplasm"/>
    <property type="evidence" value="ECO:0007669"/>
    <property type="project" value="TreeGrafter"/>
</dbReference>
<evidence type="ECO:0000313" key="16">
    <source>
        <dbReference type="Proteomes" id="UP000821853"/>
    </source>
</evidence>
<dbReference type="Gene3D" id="3.40.50.1580">
    <property type="entry name" value="Nucleoside phosphorylase domain"/>
    <property type="match status" value="1"/>
</dbReference>
<dbReference type="NCBIfam" id="TIGR01700">
    <property type="entry name" value="PNPH"/>
    <property type="match status" value="1"/>
</dbReference>
<evidence type="ECO:0000256" key="6">
    <source>
        <dbReference type="ARBA" id="ARBA00022679"/>
    </source>
</evidence>
<comment type="similarity">
    <text evidence="2">Belongs to the PNP/MTAP phosphorylase family.</text>
</comment>
<evidence type="ECO:0000256" key="4">
    <source>
        <dbReference type="ARBA" id="ARBA00013834"/>
    </source>
</evidence>
<keyword evidence="5" id="KW-0328">Glycosyltransferase</keyword>
<dbReference type="CDD" id="cd09009">
    <property type="entry name" value="PNP-EcPNPII_like"/>
    <property type="match status" value="1"/>
</dbReference>
<dbReference type="AlphaFoldDB" id="A0A9J6FIX0"/>
<comment type="caution">
    <text evidence="15">The sequence shown here is derived from an EMBL/GenBank/DDBJ whole genome shotgun (WGS) entry which is preliminary data.</text>
</comment>
<evidence type="ECO:0000256" key="12">
    <source>
        <dbReference type="ARBA" id="ARBA00033072"/>
    </source>
</evidence>
<dbReference type="InterPro" id="IPR035994">
    <property type="entry name" value="Nucleoside_phosphorylase_sf"/>
</dbReference>
<dbReference type="FunFam" id="3.40.50.1580:FF:000004">
    <property type="entry name" value="Purine nucleoside phosphorylase"/>
    <property type="match status" value="1"/>
</dbReference>
<comment type="catalytic activity">
    <reaction evidence="10">
        <text>guanosine + phosphate = alpha-D-ribose 1-phosphate + guanine</text>
        <dbReference type="Rhea" id="RHEA:13233"/>
        <dbReference type="ChEBI" id="CHEBI:16235"/>
        <dbReference type="ChEBI" id="CHEBI:16750"/>
        <dbReference type="ChEBI" id="CHEBI:43474"/>
        <dbReference type="ChEBI" id="CHEBI:57720"/>
        <dbReference type="EC" id="2.4.2.1"/>
    </reaction>
</comment>
<evidence type="ECO:0000256" key="7">
    <source>
        <dbReference type="ARBA" id="ARBA00023918"/>
    </source>
</evidence>
<dbReference type="VEuPathDB" id="VectorBase:HLOH_044752"/>
<organism evidence="15 16">
    <name type="scientific">Haemaphysalis longicornis</name>
    <name type="common">Bush tick</name>
    <dbReference type="NCBI Taxonomy" id="44386"/>
    <lineage>
        <taxon>Eukaryota</taxon>
        <taxon>Metazoa</taxon>
        <taxon>Ecdysozoa</taxon>
        <taxon>Arthropoda</taxon>
        <taxon>Chelicerata</taxon>
        <taxon>Arachnida</taxon>
        <taxon>Acari</taxon>
        <taxon>Parasitiformes</taxon>
        <taxon>Ixodida</taxon>
        <taxon>Ixodoidea</taxon>
        <taxon>Ixodidae</taxon>
        <taxon>Haemaphysalinae</taxon>
        <taxon>Haemaphysalis</taxon>
    </lineage>
</organism>
<evidence type="ECO:0000256" key="8">
    <source>
        <dbReference type="ARBA" id="ARBA00023929"/>
    </source>
</evidence>
<dbReference type="InterPro" id="IPR000845">
    <property type="entry name" value="Nucleoside_phosphorylase_d"/>
</dbReference>
<dbReference type="GO" id="GO:0004731">
    <property type="term" value="F:purine-nucleoside phosphorylase activity"/>
    <property type="evidence" value="ECO:0007669"/>
    <property type="project" value="UniProtKB-EC"/>
</dbReference>
<keyword evidence="6" id="KW-0808">Transferase</keyword>
<feature type="coiled-coil region" evidence="13">
    <location>
        <begin position="419"/>
        <end position="446"/>
    </location>
</feature>
<dbReference type="PANTHER" id="PTHR11904">
    <property type="entry name" value="METHYLTHIOADENOSINE/PURINE NUCLEOSIDE PHOSPHORYLASE"/>
    <property type="match status" value="1"/>
</dbReference>
<dbReference type="EC" id="2.4.2.1" evidence="3"/>
<dbReference type="PANTHER" id="PTHR11904:SF9">
    <property type="entry name" value="PURINE NUCLEOSIDE PHOSPHORYLASE-RELATED"/>
    <property type="match status" value="1"/>
</dbReference>
<evidence type="ECO:0000313" key="15">
    <source>
        <dbReference type="EMBL" id="KAH9362376.1"/>
    </source>
</evidence>
<dbReference type="NCBIfam" id="NF006054">
    <property type="entry name" value="PRK08202.1"/>
    <property type="match status" value="1"/>
</dbReference>
<dbReference type="InterPro" id="IPR011270">
    <property type="entry name" value="Pur_Nuc_Pase_Ino/Guo-sp"/>
</dbReference>
<evidence type="ECO:0000256" key="13">
    <source>
        <dbReference type="SAM" id="Coils"/>
    </source>
</evidence>
<comment type="catalytic activity">
    <reaction evidence="8">
        <text>2'-deoxyguanosine + phosphate = 2-deoxy-alpha-D-ribose 1-phosphate + guanine</text>
        <dbReference type="Rhea" id="RHEA:27738"/>
        <dbReference type="ChEBI" id="CHEBI:16235"/>
        <dbReference type="ChEBI" id="CHEBI:17172"/>
        <dbReference type="ChEBI" id="CHEBI:43474"/>
        <dbReference type="ChEBI" id="CHEBI:57259"/>
        <dbReference type="EC" id="2.4.2.1"/>
    </reaction>
</comment>
<protein>
    <recommendedName>
        <fullName evidence="4">Purine nucleoside phosphorylase</fullName>
        <ecNumber evidence="3">2.4.2.1</ecNumber>
    </recommendedName>
    <alternativeName>
        <fullName evidence="12">Inosine phosphorylase</fullName>
    </alternativeName>
    <alternativeName>
        <fullName evidence="11">Inosine-guanosine phosphorylase</fullName>
    </alternativeName>
</protein>
<evidence type="ECO:0000256" key="3">
    <source>
        <dbReference type="ARBA" id="ARBA00011886"/>
    </source>
</evidence>
<name>A0A9J6FIX0_HAELO</name>
<reference evidence="15 16" key="1">
    <citation type="journal article" date="2020" name="Cell">
        <title>Large-Scale Comparative Analyses of Tick Genomes Elucidate Their Genetic Diversity and Vector Capacities.</title>
        <authorList>
            <consortium name="Tick Genome and Microbiome Consortium (TIGMIC)"/>
            <person name="Jia N."/>
            <person name="Wang J."/>
            <person name="Shi W."/>
            <person name="Du L."/>
            <person name="Sun Y."/>
            <person name="Zhan W."/>
            <person name="Jiang J.F."/>
            <person name="Wang Q."/>
            <person name="Zhang B."/>
            <person name="Ji P."/>
            <person name="Bell-Sakyi L."/>
            <person name="Cui X.M."/>
            <person name="Yuan T.T."/>
            <person name="Jiang B.G."/>
            <person name="Yang W.F."/>
            <person name="Lam T.T."/>
            <person name="Chang Q.C."/>
            <person name="Ding S.J."/>
            <person name="Wang X.J."/>
            <person name="Zhu J.G."/>
            <person name="Ruan X.D."/>
            <person name="Zhao L."/>
            <person name="Wei J.T."/>
            <person name="Ye R.Z."/>
            <person name="Que T.C."/>
            <person name="Du C.H."/>
            <person name="Zhou Y.H."/>
            <person name="Cheng J.X."/>
            <person name="Dai P.F."/>
            <person name="Guo W.B."/>
            <person name="Han X.H."/>
            <person name="Huang E.J."/>
            <person name="Li L.F."/>
            <person name="Wei W."/>
            <person name="Gao Y.C."/>
            <person name="Liu J.Z."/>
            <person name="Shao H.Z."/>
            <person name="Wang X."/>
            <person name="Wang C.C."/>
            <person name="Yang T.C."/>
            <person name="Huo Q.B."/>
            <person name="Li W."/>
            <person name="Chen H.Y."/>
            <person name="Chen S.E."/>
            <person name="Zhou L.G."/>
            <person name="Ni X.B."/>
            <person name="Tian J.H."/>
            <person name="Sheng Y."/>
            <person name="Liu T."/>
            <person name="Pan Y.S."/>
            <person name="Xia L.Y."/>
            <person name="Li J."/>
            <person name="Zhao F."/>
            <person name="Cao W.C."/>
        </authorList>
    </citation>
    <scope>NUCLEOTIDE SEQUENCE [LARGE SCALE GENOMIC DNA]</scope>
    <source>
        <strain evidence="15">HaeL-2018</strain>
    </source>
</reference>